<dbReference type="Pfam" id="PF17820">
    <property type="entry name" value="PDZ_6"/>
    <property type="match status" value="1"/>
</dbReference>
<dbReference type="EMBL" id="VKKG01000002">
    <property type="protein sequence ID" value="TRY18973.1"/>
    <property type="molecule type" value="Genomic_DNA"/>
</dbReference>
<keyword evidence="4 14" id="KW-0645">Protease</keyword>
<evidence type="ECO:0000256" key="3">
    <source>
        <dbReference type="ARBA" id="ARBA00007931"/>
    </source>
</evidence>
<dbReference type="InterPro" id="IPR036034">
    <property type="entry name" value="PDZ_sf"/>
</dbReference>
<dbReference type="Gene3D" id="2.30.42.10">
    <property type="match status" value="1"/>
</dbReference>
<dbReference type="SUPFAM" id="SSF50156">
    <property type="entry name" value="PDZ domain-like"/>
    <property type="match status" value="1"/>
</dbReference>
<dbReference type="InterPro" id="IPR008915">
    <property type="entry name" value="Peptidase_M50"/>
</dbReference>
<evidence type="ECO:0000256" key="8">
    <source>
        <dbReference type="ARBA" id="ARBA00022989"/>
    </source>
</evidence>
<feature type="transmembrane region" description="Helical" evidence="11">
    <location>
        <begin position="123"/>
        <end position="144"/>
    </location>
</feature>
<keyword evidence="9" id="KW-0482">Metalloprotease</keyword>
<dbReference type="Pfam" id="PF02163">
    <property type="entry name" value="Peptidase_M50"/>
    <property type="match status" value="1"/>
</dbReference>
<keyword evidence="15" id="KW-1185">Reference proteome</keyword>
<name>A0A553K2N4_9ACTN</name>
<dbReference type="InterPro" id="IPR004387">
    <property type="entry name" value="Pept_M50_Zn"/>
</dbReference>
<comment type="subcellular location">
    <subcellularLocation>
        <location evidence="2">Membrane</location>
        <topology evidence="2">Multi-pass membrane protein</topology>
    </subcellularLocation>
</comment>
<evidence type="ECO:0000259" key="12">
    <source>
        <dbReference type="Pfam" id="PF02163"/>
    </source>
</evidence>
<organism evidence="14 15">
    <name type="scientific">Tessaracoccus rhinocerotis</name>
    <dbReference type="NCBI Taxonomy" id="1689449"/>
    <lineage>
        <taxon>Bacteria</taxon>
        <taxon>Bacillati</taxon>
        <taxon>Actinomycetota</taxon>
        <taxon>Actinomycetes</taxon>
        <taxon>Propionibacteriales</taxon>
        <taxon>Propionibacteriaceae</taxon>
        <taxon>Tessaracoccus</taxon>
    </lineage>
</organism>
<keyword evidence="8 11" id="KW-1133">Transmembrane helix</keyword>
<reference evidence="14 15" key="1">
    <citation type="submission" date="2019-07" db="EMBL/GenBank/DDBJ databases">
        <authorList>
            <person name="Zhou L.-Y."/>
        </authorList>
    </citation>
    <scope>NUCLEOTIDE SEQUENCE [LARGE SCALE GENOMIC DNA]</scope>
    <source>
        <strain evidence="14 15">YIM 101269</strain>
    </source>
</reference>
<dbReference type="AlphaFoldDB" id="A0A553K2N4"/>
<comment type="similarity">
    <text evidence="3">Belongs to the peptidase M50B family.</text>
</comment>
<feature type="domain" description="PDZ" evidence="13">
    <location>
        <begin position="181"/>
        <end position="226"/>
    </location>
</feature>
<gene>
    <name evidence="14" type="ORF">FOJ82_07685</name>
</gene>
<dbReference type="Proteomes" id="UP000317638">
    <property type="component" value="Unassembled WGS sequence"/>
</dbReference>
<sequence>MTTLMIIGLAVLFFALIMASIALHEVGHMVPAKLFGVKVTQYFVGFGKTLWSRRRGETEYGVKAIPLGGFVRLVGMYPPERPSDGPKGWLTRIADEARSFEYEEITPADDGRLLYQKPVWQRVVVMFGGPAMNILLAFGIFLGINTLHGTYQPTLEVAHVSDCVIPQGREPAECLDTDPPTPAAEAGIEVGDVLVSFNGHALTDWTQMGDLIRANRDGGATIVVERDGRELTLPTVNTVLHHVPDRLDPTTYVEAGFLGVSPSNELTKAGPLATLEQMWEMTRMSVVALVDFPVRVWNVGADLVTGQPRDANSPISIVGASRVAGEIGAADQIPAADRVASWMSLLGSVNLFVALLNLVPLPPLDGGHIAAALYDGLRRAWARVRNRPRPAPADTAKLLPVVYVVGGFLLLGGAVLILADIISPIQLF</sequence>
<evidence type="ECO:0000256" key="1">
    <source>
        <dbReference type="ARBA" id="ARBA00001947"/>
    </source>
</evidence>
<dbReference type="CDD" id="cd06163">
    <property type="entry name" value="S2P-M50_PDZ_RseP-like"/>
    <property type="match status" value="1"/>
</dbReference>
<comment type="caution">
    <text evidence="14">The sequence shown here is derived from an EMBL/GenBank/DDBJ whole genome shotgun (WGS) entry which is preliminary data.</text>
</comment>
<feature type="transmembrane region" description="Helical" evidence="11">
    <location>
        <begin position="401"/>
        <end position="422"/>
    </location>
</feature>
<dbReference type="InterPro" id="IPR041489">
    <property type="entry name" value="PDZ_6"/>
</dbReference>
<comment type="cofactor">
    <cofactor evidence="1">
        <name>Zn(2+)</name>
        <dbReference type="ChEBI" id="CHEBI:29105"/>
    </cofactor>
</comment>
<evidence type="ECO:0000259" key="13">
    <source>
        <dbReference type="Pfam" id="PF17820"/>
    </source>
</evidence>
<evidence type="ECO:0000256" key="4">
    <source>
        <dbReference type="ARBA" id="ARBA00022670"/>
    </source>
</evidence>
<accession>A0A553K2N4</accession>
<feature type="domain" description="Peptidase M50" evidence="12">
    <location>
        <begin position="13"/>
        <end position="380"/>
    </location>
</feature>
<dbReference type="GO" id="GO:0004222">
    <property type="term" value="F:metalloendopeptidase activity"/>
    <property type="evidence" value="ECO:0007669"/>
    <property type="project" value="InterPro"/>
</dbReference>
<dbReference type="PANTHER" id="PTHR42837">
    <property type="entry name" value="REGULATOR OF SIGMA-E PROTEASE RSEP"/>
    <property type="match status" value="1"/>
</dbReference>
<dbReference type="GO" id="GO:0006508">
    <property type="term" value="P:proteolysis"/>
    <property type="evidence" value="ECO:0007669"/>
    <property type="project" value="UniProtKB-KW"/>
</dbReference>
<evidence type="ECO:0000256" key="10">
    <source>
        <dbReference type="ARBA" id="ARBA00023136"/>
    </source>
</evidence>
<evidence type="ECO:0000256" key="7">
    <source>
        <dbReference type="ARBA" id="ARBA00022833"/>
    </source>
</evidence>
<keyword evidence="7" id="KW-0862">Zinc</keyword>
<evidence type="ECO:0000256" key="6">
    <source>
        <dbReference type="ARBA" id="ARBA00022801"/>
    </source>
</evidence>
<evidence type="ECO:0000256" key="9">
    <source>
        <dbReference type="ARBA" id="ARBA00023049"/>
    </source>
</evidence>
<dbReference type="OrthoDB" id="9782003at2"/>
<evidence type="ECO:0000313" key="15">
    <source>
        <dbReference type="Proteomes" id="UP000317638"/>
    </source>
</evidence>
<evidence type="ECO:0000256" key="11">
    <source>
        <dbReference type="SAM" id="Phobius"/>
    </source>
</evidence>
<keyword evidence="10 11" id="KW-0472">Membrane</keyword>
<dbReference type="PANTHER" id="PTHR42837:SF2">
    <property type="entry name" value="MEMBRANE METALLOPROTEASE ARASP2, CHLOROPLASTIC-RELATED"/>
    <property type="match status" value="1"/>
</dbReference>
<keyword evidence="6" id="KW-0378">Hydrolase</keyword>
<evidence type="ECO:0000313" key="14">
    <source>
        <dbReference type="EMBL" id="TRY18973.1"/>
    </source>
</evidence>
<dbReference type="RefSeq" id="WP_143937865.1">
    <property type="nucleotide sequence ID" value="NZ_VKKG01000002.1"/>
</dbReference>
<keyword evidence="5 11" id="KW-0812">Transmembrane</keyword>
<evidence type="ECO:0000256" key="2">
    <source>
        <dbReference type="ARBA" id="ARBA00004141"/>
    </source>
</evidence>
<proteinExistence type="inferred from homology"/>
<protein>
    <submittedName>
        <fullName evidence="14">Site-2 protease family protein</fullName>
    </submittedName>
</protein>
<evidence type="ECO:0000256" key="5">
    <source>
        <dbReference type="ARBA" id="ARBA00022692"/>
    </source>
</evidence>
<dbReference type="GO" id="GO:0016020">
    <property type="term" value="C:membrane"/>
    <property type="evidence" value="ECO:0007669"/>
    <property type="project" value="UniProtKB-SubCell"/>
</dbReference>